<feature type="transmembrane region" description="Helical" evidence="7">
    <location>
        <begin position="757"/>
        <end position="782"/>
    </location>
</feature>
<reference evidence="9" key="1">
    <citation type="submission" date="2021-02" db="EMBL/GenBank/DDBJ databases">
        <authorList>
            <person name="Nowell W R."/>
        </authorList>
    </citation>
    <scope>NUCLEOTIDE SEQUENCE</scope>
</reference>
<feature type="transmembrane region" description="Helical" evidence="7">
    <location>
        <begin position="822"/>
        <end position="839"/>
    </location>
</feature>
<proteinExistence type="inferred from homology"/>
<dbReference type="InterPro" id="IPR050352">
    <property type="entry name" value="ABCG_transporters"/>
</dbReference>
<accession>A0A815ILM1</accession>
<comment type="similarity">
    <text evidence="2">Belongs to the ABC transporter superfamily. ABCG family. Eye pigment precursor importer (TC 3.A.1.204) subfamily.</text>
</comment>
<organism evidence="9 10">
    <name type="scientific">Adineta ricciae</name>
    <name type="common">Rotifer</name>
    <dbReference type="NCBI Taxonomy" id="249248"/>
    <lineage>
        <taxon>Eukaryota</taxon>
        <taxon>Metazoa</taxon>
        <taxon>Spiralia</taxon>
        <taxon>Gnathifera</taxon>
        <taxon>Rotifera</taxon>
        <taxon>Eurotatoria</taxon>
        <taxon>Bdelloidea</taxon>
        <taxon>Adinetida</taxon>
        <taxon>Adinetidae</taxon>
        <taxon>Adineta</taxon>
    </lineage>
</organism>
<dbReference type="Gene3D" id="3.40.50.300">
    <property type="entry name" value="P-loop containing nucleotide triphosphate hydrolases"/>
    <property type="match status" value="1"/>
</dbReference>
<dbReference type="PANTHER" id="PTHR48041:SF91">
    <property type="entry name" value="ABC TRANSPORTER G FAMILY MEMBER 28"/>
    <property type="match status" value="1"/>
</dbReference>
<evidence type="ECO:0000256" key="2">
    <source>
        <dbReference type="ARBA" id="ARBA00005814"/>
    </source>
</evidence>
<feature type="transmembrane region" description="Helical" evidence="7">
    <location>
        <begin position="794"/>
        <end position="815"/>
    </location>
</feature>
<feature type="transmembrane region" description="Helical" evidence="7">
    <location>
        <begin position="898"/>
        <end position="919"/>
    </location>
</feature>
<protein>
    <recommendedName>
        <fullName evidence="8">ABC transporter domain-containing protein</fullName>
    </recommendedName>
</protein>
<dbReference type="Pfam" id="PF00005">
    <property type="entry name" value="ABC_tran"/>
    <property type="match status" value="1"/>
</dbReference>
<comment type="subcellular location">
    <subcellularLocation>
        <location evidence="1">Membrane</location>
        <topology evidence="1">Multi-pass membrane protein</topology>
    </subcellularLocation>
</comment>
<evidence type="ECO:0000313" key="10">
    <source>
        <dbReference type="Proteomes" id="UP000663852"/>
    </source>
</evidence>
<dbReference type="PROSITE" id="PS50893">
    <property type="entry name" value="ABC_TRANSPORTER_2"/>
    <property type="match status" value="1"/>
</dbReference>
<dbReference type="PROSITE" id="PS00211">
    <property type="entry name" value="ABC_TRANSPORTER_1"/>
    <property type="match status" value="1"/>
</dbReference>
<evidence type="ECO:0000256" key="5">
    <source>
        <dbReference type="ARBA" id="ARBA00022989"/>
    </source>
</evidence>
<keyword evidence="5 7" id="KW-1133">Transmembrane helix</keyword>
<dbReference type="AlphaFoldDB" id="A0A815ILM1"/>
<feature type="transmembrane region" description="Helical" evidence="7">
    <location>
        <begin position="679"/>
        <end position="696"/>
    </location>
</feature>
<dbReference type="SUPFAM" id="SSF52540">
    <property type="entry name" value="P-loop containing nucleoside triphosphate hydrolases"/>
    <property type="match status" value="1"/>
</dbReference>
<sequence>MQQSITQIVIILTLIFVCSYGQLSIVSRFRDRYRSFKNVKLVSTNTNNICVNCVNSTCNLPRGYCFIDNLCLQDGDARYMCLECNSSQNQFEWSYNPSCSVGNAYCSNPQFIAQHICNSSVINAFYEDFHNATVNLYNPKCSSLFCEPGFFYSTSVNNSNSISPTNMYSCCPGYFCPDGQICMIPCRDAAYCPSPLIPNNGFCLTNVDCPQNAPSQFNAFGCGGSSVEGFCQSGSYCPNSSTEISCQNLDSVYCPSGVTSPIDCPTGFTCQNGILDSDQIFNTAMAVVLVPFGILIGIRLIVNIGILQFVVKRYEHFTCCSLENSKRRKKTYVVNKKKTSDYFKKSTESFERKYNGFNIELENGRLDIPKWTKDNKGFTFCIESGQINGIMGQSGCGKTSLLYTIQGRKSLQKESQIIFSDRNTKNDHFHPLHPGLSHIIGYVPQDDIMHSDLTVFESIYFSACSRRLKDEREIIRKDIKFILNQLDMTHKANTKTEKLSGGEKKRVNIAMEMITCPKILLLDEPTSGLDTVICDKVFHLLNLIKQNQLCSVNIILIIHQPSYELFQQIDHLILLNPDCYLAYYGQRQYALQHLRNHVHFNENTEEYQRIHKSKNDCDSCIYALAHYSNKNAIENQFKIPLQCQNPVLFDFKSINRESIFLPTIYIIHRTFIQIFQRNYGVEAIYALAFFLLGTILGRLFRNQAQSCNIQSLPSTYFMISLVFGMATCISSQRLFGIEIVDKTFLRESRNFYHPIQYWFAKTFVDLIHLFLYPLLFLIMLYIEIVPRSTFAQYYSVFLSMTFACSAIGQFISVVCQKTENSYLAATLIALISCLISGFNPTKKDTLHDFVYLSFSRHVQRQLFLYDFQEYVQNVSSNSLWDTQIDAVRLYYSFQDNEQSFLCLIAIGIIMRLLTLIFLYGRSEYRSKFRFYVSKLFDRIGYRS</sequence>
<dbReference type="GO" id="GO:0140359">
    <property type="term" value="F:ABC-type transporter activity"/>
    <property type="evidence" value="ECO:0007669"/>
    <property type="project" value="InterPro"/>
</dbReference>
<dbReference type="GO" id="GO:0016020">
    <property type="term" value="C:membrane"/>
    <property type="evidence" value="ECO:0007669"/>
    <property type="project" value="UniProtKB-SubCell"/>
</dbReference>
<dbReference type="GO" id="GO:0005524">
    <property type="term" value="F:ATP binding"/>
    <property type="evidence" value="ECO:0007669"/>
    <property type="project" value="InterPro"/>
</dbReference>
<dbReference type="OrthoDB" id="66620at2759"/>
<dbReference type="Proteomes" id="UP000663852">
    <property type="component" value="Unassembled WGS sequence"/>
</dbReference>
<keyword evidence="4 7" id="KW-0812">Transmembrane</keyword>
<feature type="domain" description="ABC transporter" evidence="8">
    <location>
        <begin position="359"/>
        <end position="602"/>
    </location>
</feature>
<evidence type="ECO:0000313" key="9">
    <source>
        <dbReference type="EMBL" id="CAF1367492.1"/>
    </source>
</evidence>
<dbReference type="EMBL" id="CAJNOJ010000282">
    <property type="protein sequence ID" value="CAF1367492.1"/>
    <property type="molecule type" value="Genomic_DNA"/>
</dbReference>
<evidence type="ECO:0000256" key="7">
    <source>
        <dbReference type="SAM" id="Phobius"/>
    </source>
</evidence>
<keyword evidence="3" id="KW-0813">Transport</keyword>
<feature type="transmembrane region" description="Helical" evidence="7">
    <location>
        <begin position="716"/>
        <end position="736"/>
    </location>
</feature>
<dbReference type="InterPro" id="IPR003439">
    <property type="entry name" value="ABC_transporter-like_ATP-bd"/>
</dbReference>
<dbReference type="InterPro" id="IPR017871">
    <property type="entry name" value="ABC_transporter-like_CS"/>
</dbReference>
<keyword evidence="6 7" id="KW-0472">Membrane</keyword>
<dbReference type="InterPro" id="IPR043926">
    <property type="entry name" value="ABCG_dom"/>
</dbReference>
<evidence type="ECO:0000259" key="8">
    <source>
        <dbReference type="PROSITE" id="PS50893"/>
    </source>
</evidence>
<evidence type="ECO:0000256" key="3">
    <source>
        <dbReference type="ARBA" id="ARBA00022448"/>
    </source>
</evidence>
<name>A0A815ILM1_ADIRI</name>
<comment type="caution">
    <text evidence="9">The sequence shown here is derived from an EMBL/GenBank/DDBJ whole genome shotgun (WGS) entry which is preliminary data.</text>
</comment>
<evidence type="ECO:0000256" key="1">
    <source>
        <dbReference type="ARBA" id="ARBA00004141"/>
    </source>
</evidence>
<dbReference type="GO" id="GO:0016887">
    <property type="term" value="F:ATP hydrolysis activity"/>
    <property type="evidence" value="ECO:0007669"/>
    <property type="project" value="InterPro"/>
</dbReference>
<gene>
    <name evidence="9" type="ORF">EDS130_LOCUS34184</name>
</gene>
<dbReference type="InterPro" id="IPR027417">
    <property type="entry name" value="P-loop_NTPase"/>
</dbReference>
<dbReference type="PANTHER" id="PTHR48041">
    <property type="entry name" value="ABC TRANSPORTER G FAMILY MEMBER 28"/>
    <property type="match status" value="1"/>
</dbReference>
<evidence type="ECO:0000256" key="4">
    <source>
        <dbReference type="ARBA" id="ARBA00022692"/>
    </source>
</evidence>
<evidence type="ECO:0000256" key="6">
    <source>
        <dbReference type="ARBA" id="ARBA00023136"/>
    </source>
</evidence>
<dbReference type="Pfam" id="PF19055">
    <property type="entry name" value="ABC2_membrane_7"/>
    <property type="match status" value="1"/>
</dbReference>
<feature type="transmembrane region" description="Helical" evidence="7">
    <location>
        <begin position="280"/>
        <end position="302"/>
    </location>
</feature>